<keyword evidence="2" id="KW-1185">Reference proteome</keyword>
<dbReference type="InterPro" id="IPR036412">
    <property type="entry name" value="HAD-like_sf"/>
</dbReference>
<name>A0A0F7JU72_9SPHN</name>
<keyword evidence="1" id="KW-0378">Hydrolase</keyword>
<dbReference type="Proteomes" id="UP000018851">
    <property type="component" value="Plasmid pNXO2"/>
</dbReference>
<protein>
    <submittedName>
        <fullName evidence="1">Hydrolase Cof</fullName>
    </submittedName>
</protein>
<dbReference type="InterPro" id="IPR000150">
    <property type="entry name" value="Cof"/>
</dbReference>
<dbReference type="GO" id="GO:0000287">
    <property type="term" value="F:magnesium ion binding"/>
    <property type="evidence" value="ECO:0007669"/>
    <property type="project" value="TreeGrafter"/>
</dbReference>
<dbReference type="GO" id="GO:0016791">
    <property type="term" value="F:phosphatase activity"/>
    <property type="evidence" value="ECO:0007669"/>
    <property type="project" value="UniProtKB-ARBA"/>
</dbReference>
<proteinExistence type="predicted"/>
<organism evidence="1 2">
    <name type="scientific">Sphingomonas sanxanigenens DSM 19645 = NX02</name>
    <dbReference type="NCBI Taxonomy" id="1123269"/>
    <lineage>
        <taxon>Bacteria</taxon>
        <taxon>Pseudomonadati</taxon>
        <taxon>Pseudomonadota</taxon>
        <taxon>Alphaproteobacteria</taxon>
        <taxon>Sphingomonadales</taxon>
        <taxon>Sphingomonadaceae</taxon>
        <taxon>Sphingomonas</taxon>
    </lineage>
</organism>
<dbReference type="Pfam" id="PF08282">
    <property type="entry name" value="Hydrolase_3"/>
    <property type="match status" value="1"/>
</dbReference>
<dbReference type="AlphaFoldDB" id="A0A0F7JU72"/>
<reference evidence="1 2" key="1">
    <citation type="submission" date="2015-05" db="EMBL/GenBank/DDBJ databases">
        <title>Plasmid of Sphingomonas sanxanigenens NX02.</title>
        <authorList>
            <person name="Huang H."/>
            <person name="Ma T."/>
        </authorList>
    </citation>
    <scope>NUCLEOTIDE SEQUENCE [LARGE SCALE GENOMIC DNA]</scope>
    <source>
        <strain evidence="1 2">NX02</strain>
        <plasmid evidence="2">Plasmid pNXO2</plasmid>
    </source>
</reference>
<dbReference type="InterPro" id="IPR023214">
    <property type="entry name" value="HAD_sf"/>
</dbReference>
<dbReference type="PANTHER" id="PTHR10000">
    <property type="entry name" value="PHOSPHOSERINE PHOSPHATASE"/>
    <property type="match status" value="1"/>
</dbReference>
<dbReference type="GO" id="GO:0005829">
    <property type="term" value="C:cytosol"/>
    <property type="evidence" value="ECO:0007669"/>
    <property type="project" value="TreeGrafter"/>
</dbReference>
<dbReference type="NCBIfam" id="TIGR00099">
    <property type="entry name" value="Cof-subfamily"/>
    <property type="match status" value="1"/>
</dbReference>
<gene>
    <name evidence="1" type="ORF">NX02_p1115</name>
</gene>
<evidence type="ECO:0000313" key="1">
    <source>
        <dbReference type="EMBL" id="AKH18864.1"/>
    </source>
</evidence>
<dbReference type="PANTHER" id="PTHR10000:SF8">
    <property type="entry name" value="HAD SUPERFAMILY HYDROLASE-LIKE, TYPE 3"/>
    <property type="match status" value="1"/>
</dbReference>
<dbReference type="Gene3D" id="3.40.50.1000">
    <property type="entry name" value="HAD superfamily/HAD-like"/>
    <property type="match status" value="1"/>
</dbReference>
<dbReference type="KEGG" id="ssan:NX02_p1115"/>
<accession>A0A0F7JU72</accession>
<evidence type="ECO:0000313" key="2">
    <source>
        <dbReference type="Proteomes" id="UP000018851"/>
    </source>
</evidence>
<dbReference type="Gene3D" id="3.30.1240.10">
    <property type="match status" value="1"/>
</dbReference>
<dbReference type="SUPFAM" id="SSF56784">
    <property type="entry name" value="HAD-like"/>
    <property type="match status" value="1"/>
</dbReference>
<dbReference type="EMBL" id="CP011450">
    <property type="protein sequence ID" value="AKH18864.1"/>
    <property type="molecule type" value="Genomic_DNA"/>
</dbReference>
<dbReference type="NCBIfam" id="TIGR01484">
    <property type="entry name" value="HAD-SF-IIB"/>
    <property type="match status" value="1"/>
</dbReference>
<keyword evidence="1" id="KW-0614">Plasmid</keyword>
<sequence>MSGRIRLLVSDIDGTLVRRDKSLSEGVIAAVGRAKAAGIAVSLISARPPSGMLWIAERLELTGVLGAFNGGTIVQPDGTVVSADQLEPECAARALALLDHPAITPWLFAGGLWYARAIDGVYVPRERRAANIDPIIRRDFAGLLAHPDKIVGVSDDHALLARLDGEIAAALGQDATVGRSQPYYLDITAPRANKGDGVAALAAAIGVPLANVAVLGDERNDLPMFARAGLSIAMGQGPDAVRAAADRVTRSNEEDGVAHAIDEIILPEAAP</sequence>
<geneLocation type="plasmid" evidence="1 2">
    <name>pNXO2</name>
</geneLocation>
<dbReference type="OrthoDB" id="7847955at2"/>
<dbReference type="InterPro" id="IPR006379">
    <property type="entry name" value="HAD-SF_hydro_IIB"/>
</dbReference>
<dbReference type="CDD" id="cd07516">
    <property type="entry name" value="HAD_Pase"/>
    <property type="match status" value="1"/>
</dbReference>